<dbReference type="AlphaFoldDB" id="A0A1E7DMU8"/>
<evidence type="ECO:0000313" key="4">
    <source>
        <dbReference type="Proteomes" id="UP000095658"/>
    </source>
</evidence>
<dbReference type="Gene3D" id="3.30.750.24">
    <property type="entry name" value="STAS domain"/>
    <property type="match status" value="1"/>
</dbReference>
<comment type="caution">
    <text evidence="3">The sequence shown here is derived from an EMBL/GenBank/DDBJ whole genome shotgun (WGS) entry which is preliminary data.</text>
</comment>
<dbReference type="OrthoDB" id="9800154at2"/>
<keyword evidence="1" id="KW-0597">Phosphoprotein</keyword>
<dbReference type="EMBL" id="MAMP01000024">
    <property type="protein sequence ID" value="OES44008.1"/>
    <property type="molecule type" value="Genomic_DNA"/>
</dbReference>
<dbReference type="RefSeq" id="WP_069939785.1">
    <property type="nucleotide sequence ID" value="NZ_MAMP01000024.1"/>
</dbReference>
<accession>A0A1E7DMU8</accession>
<dbReference type="Proteomes" id="UP000095658">
    <property type="component" value="Unassembled WGS sequence"/>
</dbReference>
<evidence type="ECO:0000259" key="2">
    <source>
        <dbReference type="PROSITE" id="PS50801"/>
    </source>
</evidence>
<sequence>MRDELHYIGKKIVQNEFELAKEVDDIQNNDYKHRLESSGFPASEFTAYRAELLRYFGEALYMNFEEIVEKVNTWGEKVANKAIYYNISLSDSLIAISNYRTVIWNVFTEELEQRKFAAKTMLDVSKIIDPLFDKVSRIFGETYENNSKRLMAIAYTALEELSVPVVPIATGIAVIPLVGAIDTHRAQLIMETALREGARLKISHFILDISGVLIIDTMVANQIFQIIKALKLIGIQTILTGIRPEIAQTIVNLGLNFNEIKTHASLKQALKELGFNNEKNC</sequence>
<evidence type="ECO:0000313" key="3">
    <source>
        <dbReference type="EMBL" id="OES44008.1"/>
    </source>
</evidence>
<name>A0A1E7DMU8_9BACI</name>
<dbReference type="STRING" id="1714016.BA724_13070"/>
<dbReference type="Pfam" id="PF01740">
    <property type="entry name" value="STAS"/>
    <property type="match status" value="1"/>
</dbReference>
<dbReference type="InterPro" id="IPR002645">
    <property type="entry name" value="STAS_dom"/>
</dbReference>
<organism evidence="3 4">
    <name type="scientific">Domibacillus iocasae</name>
    <dbReference type="NCBI Taxonomy" id="1714016"/>
    <lineage>
        <taxon>Bacteria</taxon>
        <taxon>Bacillati</taxon>
        <taxon>Bacillota</taxon>
        <taxon>Bacilli</taxon>
        <taxon>Bacillales</taxon>
        <taxon>Bacillaceae</taxon>
        <taxon>Domibacillus</taxon>
    </lineage>
</organism>
<reference evidence="3 4" key="1">
    <citation type="submission" date="2016-06" db="EMBL/GenBank/DDBJ databases">
        <title>Domibacillus iocasae genome sequencing.</title>
        <authorList>
            <person name="Verma A."/>
            <person name="Pal Y."/>
            <person name="Ojha A.K."/>
            <person name="Krishnamurthi S."/>
        </authorList>
    </citation>
    <scope>NUCLEOTIDE SEQUENCE [LARGE SCALE GENOMIC DNA]</scope>
    <source>
        <strain evidence="3 4">DSM 29979</strain>
    </source>
</reference>
<dbReference type="InterPro" id="IPR036513">
    <property type="entry name" value="STAS_dom_sf"/>
</dbReference>
<dbReference type="PANTHER" id="PTHR33745">
    <property type="entry name" value="RSBT ANTAGONIST PROTEIN RSBS-RELATED"/>
    <property type="match status" value="1"/>
</dbReference>
<dbReference type="SUPFAM" id="SSF52091">
    <property type="entry name" value="SpoIIaa-like"/>
    <property type="match status" value="1"/>
</dbReference>
<dbReference type="CDD" id="cd07041">
    <property type="entry name" value="STAS_RsbR_RsbS_like"/>
    <property type="match status" value="1"/>
</dbReference>
<dbReference type="PROSITE" id="PS50801">
    <property type="entry name" value="STAS"/>
    <property type="match status" value="1"/>
</dbReference>
<gene>
    <name evidence="3" type="ORF">BA724_13070</name>
</gene>
<protein>
    <submittedName>
        <fullName evidence="3">Modulator protein</fullName>
    </submittedName>
</protein>
<dbReference type="InterPro" id="IPR051932">
    <property type="entry name" value="Bact_StressResp_Reg"/>
</dbReference>
<evidence type="ECO:0000256" key="1">
    <source>
        <dbReference type="ARBA" id="ARBA00022553"/>
    </source>
</evidence>
<keyword evidence="4" id="KW-1185">Reference proteome</keyword>
<proteinExistence type="predicted"/>
<feature type="domain" description="STAS" evidence="2">
    <location>
        <begin position="162"/>
        <end position="273"/>
    </location>
</feature>
<dbReference type="PANTHER" id="PTHR33745:SF3">
    <property type="entry name" value="RSBT CO-ANTAGONIST PROTEIN RSBRC"/>
    <property type="match status" value="1"/>
</dbReference>